<dbReference type="InterPro" id="IPR050455">
    <property type="entry name" value="Tpx_Peroxidase_subfamily"/>
</dbReference>
<keyword evidence="3" id="KW-1015">Disulfide bond</keyword>
<dbReference type="InterPro" id="IPR036249">
    <property type="entry name" value="Thioredoxin-like_sf"/>
</dbReference>
<feature type="domain" description="Thioredoxin" evidence="5">
    <location>
        <begin position="19"/>
        <end position="168"/>
    </location>
</feature>
<dbReference type="InterPro" id="IPR002065">
    <property type="entry name" value="TPX"/>
</dbReference>
<evidence type="ECO:0000313" key="7">
    <source>
        <dbReference type="Proteomes" id="UP001357733"/>
    </source>
</evidence>
<dbReference type="AlphaFoldDB" id="A0AAW9MW94"/>
<dbReference type="InterPro" id="IPR013740">
    <property type="entry name" value="Redoxin"/>
</dbReference>
<evidence type="ECO:0000259" key="5">
    <source>
        <dbReference type="PROSITE" id="PS51352"/>
    </source>
</evidence>
<protein>
    <submittedName>
        <fullName evidence="6">Thiol peroxidase</fullName>
        <ecNumber evidence="6">1.11.1.-</ecNumber>
    </submittedName>
</protein>
<keyword evidence="6" id="KW-0560">Oxidoreductase</keyword>
<dbReference type="PANTHER" id="PTHR43110:SF1">
    <property type="entry name" value="THIOL PEROXIDASE"/>
    <property type="match status" value="1"/>
</dbReference>
<dbReference type="NCBIfam" id="NF001808">
    <property type="entry name" value="PRK00522.1"/>
    <property type="match status" value="1"/>
</dbReference>
<dbReference type="Pfam" id="PF08534">
    <property type="entry name" value="Redoxin"/>
    <property type="match status" value="1"/>
</dbReference>
<keyword evidence="4" id="KW-0676">Redox-active center</keyword>
<keyword evidence="1 6" id="KW-0575">Peroxidase</keyword>
<keyword evidence="2" id="KW-0049">Antioxidant</keyword>
<evidence type="ECO:0000256" key="3">
    <source>
        <dbReference type="ARBA" id="ARBA00023157"/>
    </source>
</evidence>
<evidence type="ECO:0000256" key="4">
    <source>
        <dbReference type="ARBA" id="ARBA00023284"/>
    </source>
</evidence>
<dbReference type="EC" id="1.11.1.-" evidence="6"/>
<comment type="caution">
    <text evidence="6">The sequence shown here is derived from an EMBL/GenBank/DDBJ whole genome shotgun (WGS) entry which is preliminary data.</text>
</comment>
<accession>A0AAW9MW94</accession>
<name>A0AAW9MW94_9FIRM</name>
<dbReference type="SUPFAM" id="SSF52833">
    <property type="entry name" value="Thioredoxin-like"/>
    <property type="match status" value="1"/>
</dbReference>
<sequence length="168" mass="19085">MTRQTKMGDSNLTLKGEELKAGDKLSFQAVDKDMNAFNLDEIKEDIKFISVVPSLDTGVCSLQTQRFNEEAKKYEGKVRFITLSKDLPFAADRFSKENSIENQTLVSDYNKGEFGEKSGFLINELNLLNRGIIILNKDNVVEYVAYNEQNTDPVDFDKALEKLDELVK</sequence>
<dbReference type="CDD" id="cd03014">
    <property type="entry name" value="PRX_Atyp2cys"/>
    <property type="match status" value="1"/>
</dbReference>
<dbReference type="PROSITE" id="PS51352">
    <property type="entry name" value="THIOREDOXIN_2"/>
    <property type="match status" value="1"/>
</dbReference>
<keyword evidence="7" id="KW-1185">Reference proteome</keyword>
<proteinExistence type="predicted"/>
<dbReference type="PANTHER" id="PTHR43110">
    <property type="entry name" value="THIOL PEROXIDASE"/>
    <property type="match status" value="1"/>
</dbReference>
<dbReference type="EMBL" id="JAYKOT010000001">
    <property type="protein sequence ID" value="MEB3428782.1"/>
    <property type="molecule type" value="Genomic_DNA"/>
</dbReference>
<organism evidence="6 7">
    <name type="scientific">Citroniella saccharovorans</name>
    <dbReference type="NCBI Taxonomy" id="2053367"/>
    <lineage>
        <taxon>Bacteria</taxon>
        <taxon>Bacillati</taxon>
        <taxon>Bacillota</taxon>
        <taxon>Tissierellia</taxon>
        <taxon>Tissierellales</taxon>
        <taxon>Peptoniphilaceae</taxon>
        <taxon>Citroniella</taxon>
    </lineage>
</organism>
<dbReference type="Gene3D" id="3.40.30.10">
    <property type="entry name" value="Glutaredoxin"/>
    <property type="match status" value="1"/>
</dbReference>
<dbReference type="RefSeq" id="WP_324618812.1">
    <property type="nucleotide sequence ID" value="NZ_JAYKOT010000001.1"/>
</dbReference>
<dbReference type="InterPro" id="IPR013766">
    <property type="entry name" value="Thioredoxin_domain"/>
</dbReference>
<dbReference type="Proteomes" id="UP001357733">
    <property type="component" value="Unassembled WGS sequence"/>
</dbReference>
<dbReference type="GO" id="GO:0008379">
    <property type="term" value="F:thioredoxin peroxidase activity"/>
    <property type="evidence" value="ECO:0007669"/>
    <property type="project" value="InterPro"/>
</dbReference>
<reference evidence="6 7" key="1">
    <citation type="submission" date="2024-01" db="EMBL/GenBank/DDBJ databases">
        <title>Complete genome sequence of Citroniella saccharovorans strain M6.X9, isolated from human fecal sample.</title>
        <authorList>
            <person name="Cheng G."/>
            <person name="Westerholm M."/>
            <person name="Schnurer A."/>
        </authorList>
    </citation>
    <scope>NUCLEOTIDE SEQUENCE [LARGE SCALE GENOMIC DNA]</scope>
    <source>
        <strain evidence="6 7">DSM 29873</strain>
    </source>
</reference>
<evidence type="ECO:0000313" key="6">
    <source>
        <dbReference type="EMBL" id="MEB3428782.1"/>
    </source>
</evidence>
<evidence type="ECO:0000256" key="1">
    <source>
        <dbReference type="ARBA" id="ARBA00022559"/>
    </source>
</evidence>
<evidence type="ECO:0000256" key="2">
    <source>
        <dbReference type="ARBA" id="ARBA00022862"/>
    </source>
</evidence>
<gene>
    <name evidence="6" type="primary">tpx</name>
    <name evidence="6" type="ORF">VLK81_01880</name>
</gene>